<dbReference type="Gene3D" id="2.40.50.100">
    <property type="match status" value="1"/>
</dbReference>
<dbReference type="EMBL" id="JBGMDY010000004">
    <property type="protein sequence ID" value="KAL2337332.1"/>
    <property type="molecule type" value="Genomic_DNA"/>
</dbReference>
<accession>A0ABD1MNF3</accession>
<evidence type="ECO:0000313" key="3">
    <source>
        <dbReference type="Proteomes" id="UP001603857"/>
    </source>
</evidence>
<comment type="caution">
    <text evidence="2">The sequence shown here is derived from an EMBL/GenBank/DDBJ whole genome shotgun (WGS) entry which is preliminary data.</text>
</comment>
<feature type="compositionally biased region" description="Polar residues" evidence="1">
    <location>
        <begin position="75"/>
        <end position="84"/>
    </location>
</feature>
<dbReference type="InterPro" id="IPR011053">
    <property type="entry name" value="Single_hybrid_motif"/>
</dbReference>
<dbReference type="SUPFAM" id="SSF51230">
    <property type="entry name" value="Single hybrid motif"/>
    <property type="match status" value="1"/>
</dbReference>
<organism evidence="2 3">
    <name type="scientific">Flemingia macrophylla</name>
    <dbReference type="NCBI Taxonomy" id="520843"/>
    <lineage>
        <taxon>Eukaryota</taxon>
        <taxon>Viridiplantae</taxon>
        <taxon>Streptophyta</taxon>
        <taxon>Embryophyta</taxon>
        <taxon>Tracheophyta</taxon>
        <taxon>Spermatophyta</taxon>
        <taxon>Magnoliopsida</taxon>
        <taxon>eudicotyledons</taxon>
        <taxon>Gunneridae</taxon>
        <taxon>Pentapetalae</taxon>
        <taxon>rosids</taxon>
        <taxon>fabids</taxon>
        <taxon>Fabales</taxon>
        <taxon>Fabaceae</taxon>
        <taxon>Papilionoideae</taxon>
        <taxon>50 kb inversion clade</taxon>
        <taxon>NPAAA clade</taxon>
        <taxon>indigoferoid/millettioid clade</taxon>
        <taxon>Phaseoleae</taxon>
        <taxon>Flemingia</taxon>
    </lineage>
</organism>
<reference evidence="2 3" key="1">
    <citation type="submission" date="2024-08" db="EMBL/GenBank/DDBJ databases">
        <title>Insights into the chromosomal genome structure of Flemingia macrophylla.</title>
        <authorList>
            <person name="Ding Y."/>
            <person name="Zhao Y."/>
            <person name="Bi W."/>
            <person name="Wu M."/>
            <person name="Zhao G."/>
            <person name="Gong Y."/>
            <person name="Li W."/>
            <person name="Zhang P."/>
        </authorList>
    </citation>
    <scope>NUCLEOTIDE SEQUENCE [LARGE SCALE GENOMIC DNA]</scope>
    <source>
        <strain evidence="2">DYQJB</strain>
        <tissue evidence="2">Leaf</tissue>
    </source>
</reference>
<name>A0ABD1MNF3_9FABA</name>
<feature type="compositionally biased region" description="Low complexity" evidence="1">
    <location>
        <begin position="181"/>
        <end position="197"/>
    </location>
</feature>
<feature type="region of interest" description="Disordered" evidence="1">
    <location>
        <begin position="63"/>
        <end position="84"/>
    </location>
</feature>
<keyword evidence="3" id="KW-1185">Reference proteome</keyword>
<evidence type="ECO:0000313" key="2">
    <source>
        <dbReference type="EMBL" id="KAL2337332.1"/>
    </source>
</evidence>
<dbReference type="CDD" id="cd06849">
    <property type="entry name" value="lipoyl_domain"/>
    <property type="match status" value="1"/>
</dbReference>
<feature type="compositionally biased region" description="Pro residues" evidence="1">
    <location>
        <begin position="298"/>
        <end position="307"/>
    </location>
</feature>
<feature type="compositionally biased region" description="Basic residues" evidence="1">
    <location>
        <begin position="223"/>
        <end position="234"/>
    </location>
</feature>
<feature type="region of interest" description="Disordered" evidence="1">
    <location>
        <begin position="181"/>
        <end position="244"/>
    </location>
</feature>
<feature type="region of interest" description="Disordered" evidence="1">
    <location>
        <begin position="294"/>
        <end position="368"/>
    </location>
</feature>
<feature type="compositionally biased region" description="Low complexity" evidence="1">
    <location>
        <begin position="308"/>
        <end position="321"/>
    </location>
</feature>
<sequence>MEAKIYGIFMPTLSFAMIEAKIVSWIKFEDGTLSKDDSVVVVESDKADMDNVSSSRFRSNGAVTALHGSDKSNSRVETASESQSTRQYENDVALTCVGNESVIYRWFNLHRPSTVGEEETEKNKEKFSSKRHLRMCLDTGYHSPQTDRNIGRNSVGNLLFFRRLNIFLSLILFLISPSSPDLHSPPSTATPSSPTSTHAGLTPPPPPPRPSSKNITKTPSFAPRRHLSPHKHQLHPTLNLPQSAEAVIRRRRRGYGFDRTCGSHVQLGERSESVVPEPLLAVESHLRRIQLGLRSPPREPLLPPLPPASSLLPRPSRELLPPSLPCPARAPSSLRRPAQPSSSPTHPDCPSLLSDGADGMKISSDLFL</sequence>
<gene>
    <name evidence="2" type="ORF">Fmac_011778</name>
</gene>
<proteinExistence type="predicted"/>
<evidence type="ECO:0000256" key="1">
    <source>
        <dbReference type="SAM" id="MobiDB-lite"/>
    </source>
</evidence>
<protein>
    <submittedName>
        <fullName evidence="2">Uncharacterized protein</fullName>
    </submittedName>
</protein>
<dbReference type="Proteomes" id="UP001603857">
    <property type="component" value="Unassembled WGS sequence"/>
</dbReference>
<dbReference type="AlphaFoldDB" id="A0ABD1MNF3"/>